<evidence type="ECO:0000259" key="1">
    <source>
        <dbReference type="Pfam" id="PF01345"/>
    </source>
</evidence>
<sequence length="1348" mass="148560">VCGNTSSKQQVITVEDKTAPVLSTAPANVTVSCEAVPTAAVLTATDNCDTAPVVTYAEARTNGTCANSYTLTRTWTTTDVCGNTSSKQQVITVEDKTAPVLSTAPANVTVSCEAVPTMESLSAVDNCGTAVNVVSSEVRNEESCGNYTLFRTWTATDVCGNSSSRTQTIKVQQKVISVETDVSNVICSCDFGSTATVSLGILNGCSGNNYQYSSNGSDYQDSPIFNNVKTGSSTFYVRNSFGCVAGIKTVTINSPTIATTPLPRDTTVCLGNKFLLPVNKNIKNKYIWHRTVNGNEFVNKPNTDSVGIFTYYVSQTNDSSDCESVRMPITIKVIDSALAIIQHPIQQTVCKNAFATFGVVTQGYVKAYQWQKNGVNIKGANAQNFNILVANEGDIAQYSCIITGNCKTIISQPAKLEISTCQTPNDFDLALRTTVIDTNKVFYANTLVKYKTTIYNQGKAKAYNVSVINYIPKGMSFENYKNWTWKDNQLTTQIDSLAAGDSISIELALRINADQISGKLINIAEIFGADTDKLGKNRLLADKDSRFDRNFTNDIGGKENSATDNAIFGNGDGENDIVGGINPEFDEDDADPAAINIQTIKKLCSDLALRKRVIHNASATYLPNDLARFQITVYNQCPTSTAYNIDIIDYIPKGLDFDIKDSTNRYWQINNNEVITRIDSLAGGDSTNIEIVLRVNHLTRPGLYITKAEIFGAYLDKFGAIPLLADVDSYFDKNAFNDIGGREYSPTDDMILGDGDKTLDVVRGVNLNHDEDDEDPAAIVVVPFANRCNDLAIRNQPEYRLVAPMYLPKDSVKFELTVFNQCKNCKIYNVNVVNYIPKGMELDIDNPLNKPWNISLDTIRTSSGIIRIDTNAVTRIDSLMAMEGKIIEIVLKIKADAKAGEYINRAEIYGATTDFAGTNPIYYDKDGTLDRDQSNDIGGKVNSATDNNISGDGDEHYDIVNGILTEHDEDDEDPALIVVGDINCFALSQDSINGTKWHHFFDKNGRLFASINPNGQNMGKVSLSVSHYGNLLSNVPSTKSGTKFMSRYFDFVSTIKNTYENPVSVKLYFTDEEFARYKKAVNLSAFTPKDFNIVRYVGPNQNCRLEDNDNFIEGYSDVIYKDITNDTLYKAIAIQFNTHNLAEFGATANMFNSLKGFNATKQENVVTLKWESTLEVRGAYYLIERSNDCKQFATLAKVPTKTVGLYNYSDNSTPAVTSCYRISFVDTDGTRKVLDTSSIQAGVPNGKVLEKSNVTLNRTEDLPPKCSIYPNPVSELNNINLELENLIPKKLSLSTVTGTQLEVIMKPIDEKRYQLQIGSKIESSNFYYLVLSDQFGRNCSLRFAIKQN</sequence>
<reference evidence="3 4" key="1">
    <citation type="submission" date="2018-11" db="EMBL/GenBank/DDBJ databases">
        <title>Novel bacteria species description.</title>
        <authorList>
            <person name="Han J.-H."/>
        </authorList>
    </citation>
    <scope>NUCLEOTIDE SEQUENCE [LARGE SCALE GENOMIC DNA]</scope>
    <source>
        <strain evidence="3 4">KCTC23259</strain>
    </source>
</reference>
<protein>
    <recommendedName>
        <fullName evidence="5">DUF11 domain-containing protein</fullName>
    </recommendedName>
</protein>
<name>A0AAE3H5G0_9BACT</name>
<dbReference type="Proteomes" id="UP001204144">
    <property type="component" value="Unassembled WGS sequence"/>
</dbReference>
<dbReference type="InterPro" id="IPR057078">
    <property type="entry name" value="HYR-4C"/>
</dbReference>
<organism evidence="3 4">
    <name type="scientific">Lacihabitans soyangensis</name>
    <dbReference type="NCBI Taxonomy" id="869394"/>
    <lineage>
        <taxon>Bacteria</taxon>
        <taxon>Pseudomonadati</taxon>
        <taxon>Bacteroidota</taxon>
        <taxon>Cytophagia</taxon>
        <taxon>Cytophagales</taxon>
        <taxon>Leadbetterellaceae</taxon>
        <taxon>Lacihabitans</taxon>
    </lineage>
</organism>
<evidence type="ECO:0008006" key="5">
    <source>
        <dbReference type="Google" id="ProtNLM"/>
    </source>
</evidence>
<dbReference type="RefSeq" id="WP_255037163.1">
    <property type="nucleotide sequence ID" value="NZ_RJUF01000026.1"/>
</dbReference>
<feature type="non-terminal residue" evidence="3">
    <location>
        <position position="1"/>
    </location>
</feature>
<dbReference type="EMBL" id="RJUF01000026">
    <property type="protein sequence ID" value="MCP9763380.1"/>
    <property type="molecule type" value="Genomic_DNA"/>
</dbReference>
<proteinExistence type="predicted"/>
<dbReference type="Pfam" id="PF23237">
    <property type="entry name" value="HYR_4C"/>
    <property type="match status" value="1"/>
</dbReference>
<dbReference type="InterPro" id="IPR013783">
    <property type="entry name" value="Ig-like_fold"/>
</dbReference>
<gene>
    <name evidence="3" type="ORF">EGI31_10455</name>
</gene>
<dbReference type="Gene3D" id="2.60.40.10">
    <property type="entry name" value="Immunoglobulins"/>
    <property type="match status" value="2"/>
</dbReference>
<dbReference type="Pfam" id="PF01345">
    <property type="entry name" value="DUF11"/>
    <property type="match status" value="2"/>
</dbReference>
<accession>A0AAE3H5G0</accession>
<keyword evidence="4" id="KW-1185">Reference proteome</keyword>
<evidence type="ECO:0000313" key="4">
    <source>
        <dbReference type="Proteomes" id="UP001204144"/>
    </source>
</evidence>
<evidence type="ECO:0000259" key="2">
    <source>
        <dbReference type="Pfam" id="PF23237"/>
    </source>
</evidence>
<feature type="domain" description="HYR-like" evidence="2">
    <location>
        <begin position="103"/>
        <end position="171"/>
    </location>
</feature>
<comment type="caution">
    <text evidence="3">The sequence shown here is derived from an EMBL/GenBank/DDBJ whole genome shotgun (WGS) entry which is preliminary data.</text>
</comment>
<dbReference type="InterPro" id="IPR001434">
    <property type="entry name" value="OmcB-like_DUF11"/>
</dbReference>
<feature type="domain" description="DUF11" evidence="1">
    <location>
        <begin position="428"/>
        <end position="533"/>
    </location>
</feature>
<feature type="domain" description="DUF11" evidence="1">
    <location>
        <begin position="606"/>
        <end position="710"/>
    </location>
</feature>
<evidence type="ECO:0000313" key="3">
    <source>
        <dbReference type="EMBL" id="MCP9763380.1"/>
    </source>
</evidence>